<protein>
    <submittedName>
        <fullName evidence="6">Calcium-transporting ATPase 13, plasma membrane-type</fullName>
    </submittedName>
</protein>
<name>A0AAW2MI23_9LAMI</name>
<keyword evidence="4" id="KW-1133">Transmembrane helix</keyword>
<evidence type="ECO:0000256" key="4">
    <source>
        <dbReference type="SAM" id="Phobius"/>
    </source>
</evidence>
<keyword evidence="1" id="KW-0479">Metal-binding</keyword>
<evidence type="ECO:0000259" key="5">
    <source>
        <dbReference type="Pfam" id="PF00689"/>
    </source>
</evidence>
<accession>A0AAW2MI23</accession>
<dbReference type="InterPro" id="IPR023298">
    <property type="entry name" value="ATPase_P-typ_TM_dom_sf"/>
</dbReference>
<organism evidence="6">
    <name type="scientific">Sesamum angustifolium</name>
    <dbReference type="NCBI Taxonomy" id="2727405"/>
    <lineage>
        <taxon>Eukaryota</taxon>
        <taxon>Viridiplantae</taxon>
        <taxon>Streptophyta</taxon>
        <taxon>Embryophyta</taxon>
        <taxon>Tracheophyta</taxon>
        <taxon>Spermatophyta</taxon>
        <taxon>Magnoliopsida</taxon>
        <taxon>eudicotyledons</taxon>
        <taxon>Gunneridae</taxon>
        <taxon>Pentapetalae</taxon>
        <taxon>asterids</taxon>
        <taxon>lamiids</taxon>
        <taxon>Lamiales</taxon>
        <taxon>Pedaliaceae</taxon>
        <taxon>Sesamum</taxon>
    </lineage>
</organism>
<evidence type="ECO:0000256" key="1">
    <source>
        <dbReference type="ARBA" id="ARBA00022723"/>
    </source>
</evidence>
<evidence type="ECO:0000256" key="3">
    <source>
        <dbReference type="SAM" id="MobiDB-lite"/>
    </source>
</evidence>
<dbReference type="Pfam" id="PF00689">
    <property type="entry name" value="Cation_ATPase_C"/>
    <property type="match status" value="1"/>
</dbReference>
<feature type="region of interest" description="Disordered" evidence="3">
    <location>
        <begin position="1"/>
        <end position="34"/>
    </location>
</feature>
<dbReference type="GO" id="GO:0046872">
    <property type="term" value="F:metal ion binding"/>
    <property type="evidence" value="ECO:0007669"/>
    <property type="project" value="UniProtKB-KW"/>
</dbReference>
<dbReference type="SUPFAM" id="SSF81665">
    <property type="entry name" value="Calcium ATPase, transmembrane domain M"/>
    <property type="match status" value="1"/>
</dbReference>
<feature type="transmembrane region" description="Helical" evidence="4">
    <location>
        <begin position="109"/>
        <end position="129"/>
    </location>
</feature>
<dbReference type="AlphaFoldDB" id="A0AAW2MI23"/>
<keyword evidence="2" id="KW-0460">Magnesium</keyword>
<dbReference type="PANTHER" id="PTHR24093:SF434">
    <property type="entry name" value="CALCIUM-TRANSPORTING ATPASE 13, PLASMA MEMBRANE-TYPE-RELATED"/>
    <property type="match status" value="1"/>
</dbReference>
<keyword evidence="4" id="KW-0472">Membrane</keyword>
<dbReference type="GO" id="GO:0005886">
    <property type="term" value="C:plasma membrane"/>
    <property type="evidence" value="ECO:0007669"/>
    <property type="project" value="TreeGrafter"/>
</dbReference>
<comment type="caution">
    <text evidence="6">The sequence shown here is derived from an EMBL/GenBank/DDBJ whole genome shotgun (WGS) entry which is preliminary data.</text>
</comment>
<dbReference type="GO" id="GO:0005388">
    <property type="term" value="F:P-type calcium transporter activity"/>
    <property type="evidence" value="ECO:0007669"/>
    <property type="project" value="TreeGrafter"/>
</dbReference>
<feature type="domain" description="Cation-transporting P-type ATPase C-terminal" evidence="5">
    <location>
        <begin position="55"/>
        <end position="162"/>
    </location>
</feature>
<dbReference type="InterPro" id="IPR006068">
    <property type="entry name" value="ATPase_P-typ_cation-transptr_C"/>
</dbReference>
<sequence>MGESHNGYIRGTSSCNRKPHQRTHEKEAGWPKRAAHHQRYVEKSSCTSPVPDISSLTLHFKGEDIFHVSKKVNETLIFNTFVLCQVLNEFNARKMEKKNVFEGIHKNKLFMGIIGITVVLQVVMVEFLNKFADTERLNWRQWAVCIAISAASWPIGFLVKFIPVPERPWFSYLKLKRLMFI</sequence>
<reference evidence="6" key="2">
    <citation type="journal article" date="2024" name="Plant">
        <title>Genomic evolution and insights into agronomic trait innovations of Sesamum species.</title>
        <authorList>
            <person name="Miao H."/>
            <person name="Wang L."/>
            <person name="Qu L."/>
            <person name="Liu H."/>
            <person name="Sun Y."/>
            <person name="Le M."/>
            <person name="Wang Q."/>
            <person name="Wei S."/>
            <person name="Zheng Y."/>
            <person name="Lin W."/>
            <person name="Duan Y."/>
            <person name="Cao H."/>
            <person name="Xiong S."/>
            <person name="Wang X."/>
            <person name="Wei L."/>
            <person name="Li C."/>
            <person name="Ma Q."/>
            <person name="Ju M."/>
            <person name="Zhao R."/>
            <person name="Li G."/>
            <person name="Mu C."/>
            <person name="Tian Q."/>
            <person name="Mei H."/>
            <person name="Zhang T."/>
            <person name="Gao T."/>
            <person name="Zhang H."/>
        </authorList>
    </citation>
    <scope>NUCLEOTIDE SEQUENCE</scope>
    <source>
        <strain evidence="6">G01</strain>
    </source>
</reference>
<evidence type="ECO:0000256" key="2">
    <source>
        <dbReference type="ARBA" id="ARBA00022842"/>
    </source>
</evidence>
<feature type="transmembrane region" description="Helical" evidence="4">
    <location>
        <begin position="141"/>
        <end position="162"/>
    </location>
</feature>
<dbReference type="EMBL" id="JACGWK010000010">
    <property type="protein sequence ID" value="KAL0331184.1"/>
    <property type="molecule type" value="Genomic_DNA"/>
</dbReference>
<proteinExistence type="predicted"/>
<gene>
    <name evidence="6" type="ORF">Sangu_1663900</name>
</gene>
<keyword evidence="4" id="KW-0812">Transmembrane</keyword>
<evidence type="ECO:0000313" key="6">
    <source>
        <dbReference type="EMBL" id="KAL0331184.1"/>
    </source>
</evidence>
<dbReference type="PANTHER" id="PTHR24093">
    <property type="entry name" value="CATION TRANSPORTING ATPASE"/>
    <property type="match status" value="1"/>
</dbReference>
<reference evidence="6" key="1">
    <citation type="submission" date="2020-06" db="EMBL/GenBank/DDBJ databases">
        <authorList>
            <person name="Li T."/>
            <person name="Hu X."/>
            <person name="Zhang T."/>
            <person name="Song X."/>
            <person name="Zhang H."/>
            <person name="Dai N."/>
            <person name="Sheng W."/>
            <person name="Hou X."/>
            <person name="Wei L."/>
        </authorList>
    </citation>
    <scope>NUCLEOTIDE SEQUENCE</scope>
    <source>
        <strain evidence="6">G01</strain>
        <tissue evidence="6">Leaf</tissue>
    </source>
</reference>
<dbReference type="Gene3D" id="1.20.1110.10">
    <property type="entry name" value="Calcium-transporting ATPase, transmembrane domain"/>
    <property type="match status" value="1"/>
</dbReference>